<feature type="compositionally biased region" description="Basic and acidic residues" evidence="3">
    <location>
        <begin position="452"/>
        <end position="472"/>
    </location>
</feature>
<feature type="region of interest" description="Disordered" evidence="3">
    <location>
        <begin position="449"/>
        <end position="477"/>
    </location>
</feature>
<dbReference type="SUPFAM" id="SSF50494">
    <property type="entry name" value="Trypsin-like serine proteases"/>
    <property type="match status" value="1"/>
</dbReference>
<dbReference type="EMBL" id="LR900230">
    <property type="protein sequence ID" value="CAD7244796.1"/>
    <property type="molecule type" value="Genomic_DNA"/>
</dbReference>
<dbReference type="PROSITE" id="PS50923">
    <property type="entry name" value="SUSHI"/>
    <property type="match status" value="1"/>
</dbReference>
<dbReference type="GO" id="GO:0004252">
    <property type="term" value="F:serine-type endopeptidase activity"/>
    <property type="evidence" value="ECO:0007669"/>
    <property type="project" value="InterPro"/>
</dbReference>
<feature type="domain" description="Peptidase S1" evidence="4">
    <location>
        <begin position="92"/>
        <end position="362"/>
    </location>
</feature>
<accession>A0A7R8XCR2</accession>
<dbReference type="InterPro" id="IPR043504">
    <property type="entry name" value="Peptidase_S1_PA_chymotrypsin"/>
</dbReference>
<dbReference type="InterPro" id="IPR035976">
    <property type="entry name" value="Sushi/SCR/CCP_sf"/>
</dbReference>
<evidence type="ECO:0000256" key="1">
    <source>
        <dbReference type="ARBA" id="ARBA00023157"/>
    </source>
</evidence>
<keyword evidence="2" id="KW-0768">Sushi</keyword>
<evidence type="ECO:0000259" key="4">
    <source>
        <dbReference type="PROSITE" id="PS50240"/>
    </source>
</evidence>
<feature type="disulfide bond" evidence="2">
    <location>
        <begin position="34"/>
        <end position="61"/>
    </location>
</feature>
<feature type="domain" description="Sushi" evidence="5">
    <location>
        <begin position="4"/>
        <end position="63"/>
    </location>
</feature>
<proteinExistence type="predicted"/>
<dbReference type="EMBL" id="CAJPEV010000713">
    <property type="protein sequence ID" value="CAG0887841.1"/>
    <property type="molecule type" value="Genomic_DNA"/>
</dbReference>
<dbReference type="InterPro" id="IPR000436">
    <property type="entry name" value="Sushi_SCR_CCP_dom"/>
</dbReference>
<protein>
    <submittedName>
        <fullName evidence="6">Uncharacterized protein</fullName>
    </submittedName>
</protein>
<feature type="compositionally biased region" description="Polar residues" evidence="3">
    <location>
        <begin position="391"/>
        <end position="403"/>
    </location>
</feature>
<dbReference type="Pfam" id="PF00089">
    <property type="entry name" value="Trypsin"/>
    <property type="match status" value="1"/>
</dbReference>
<dbReference type="PANTHER" id="PTHR24252">
    <property type="entry name" value="ACROSIN-RELATED"/>
    <property type="match status" value="1"/>
</dbReference>
<feature type="region of interest" description="Disordered" evidence="3">
    <location>
        <begin position="286"/>
        <end position="323"/>
    </location>
</feature>
<dbReference type="OrthoDB" id="7849306at2759"/>
<dbReference type="PROSITE" id="PS50240">
    <property type="entry name" value="TRYPSIN_DOM"/>
    <property type="match status" value="1"/>
</dbReference>
<evidence type="ECO:0000259" key="5">
    <source>
        <dbReference type="PROSITE" id="PS50923"/>
    </source>
</evidence>
<dbReference type="Gene3D" id="2.40.10.10">
    <property type="entry name" value="Trypsin-like serine proteases"/>
    <property type="match status" value="1"/>
</dbReference>
<dbReference type="CDD" id="cd00033">
    <property type="entry name" value="CCP"/>
    <property type="match status" value="1"/>
</dbReference>
<evidence type="ECO:0000256" key="3">
    <source>
        <dbReference type="SAM" id="MobiDB-lite"/>
    </source>
</evidence>
<evidence type="ECO:0000313" key="7">
    <source>
        <dbReference type="Proteomes" id="UP000677054"/>
    </source>
</evidence>
<evidence type="ECO:0000313" key="6">
    <source>
        <dbReference type="EMBL" id="CAD7244796.1"/>
    </source>
</evidence>
<dbReference type="GO" id="GO:0006508">
    <property type="term" value="P:proteolysis"/>
    <property type="evidence" value="ECO:0007669"/>
    <property type="project" value="InterPro"/>
</dbReference>
<dbReference type="Proteomes" id="UP000677054">
    <property type="component" value="Unassembled WGS sequence"/>
</dbReference>
<keyword evidence="1 2" id="KW-1015">Disulfide bond</keyword>
<dbReference type="AlphaFoldDB" id="A0A7R8XCR2"/>
<dbReference type="Pfam" id="PF00084">
    <property type="entry name" value="Sushi"/>
    <property type="match status" value="1"/>
</dbReference>
<reference evidence="6" key="1">
    <citation type="submission" date="2020-11" db="EMBL/GenBank/DDBJ databases">
        <authorList>
            <person name="Tran Van P."/>
        </authorList>
    </citation>
    <scope>NUCLEOTIDE SEQUENCE</scope>
</reference>
<comment type="caution">
    <text evidence="2">Lacks conserved residue(s) required for the propagation of feature annotation.</text>
</comment>
<name>A0A7R8XCR2_9CRUS</name>
<dbReference type="Gene3D" id="2.10.70.10">
    <property type="entry name" value="Complement Module, domain 1"/>
    <property type="match status" value="1"/>
</dbReference>
<dbReference type="InterPro" id="IPR001254">
    <property type="entry name" value="Trypsin_dom"/>
</dbReference>
<dbReference type="InterPro" id="IPR009003">
    <property type="entry name" value="Peptidase_S1_PA"/>
</dbReference>
<evidence type="ECO:0000256" key="2">
    <source>
        <dbReference type="PROSITE-ProRule" id="PRU00302"/>
    </source>
</evidence>
<keyword evidence="7" id="KW-1185">Reference proteome</keyword>
<dbReference type="SUPFAM" id="SSF57535">
    <property type="entry name" value="Complement control module/SCR domain"/>
    <property type="match status" value="1"/>
</dbReference>
<feature type="compositionally biased region" description="Polar residues" evidence="3">
    <location>
        <begin position="303"/>
        <end position="315"/>
    </location>
</feature>
<organism evidence="6">
    <name type="scientific">Darwinula stevensoni</name>
    <dbReference type="NCBI Taxonomy" id="69355"/>
    <lineage>
        <taxon>Eukaryota</taxon>
        <taxon>Metazoa</taxon>
        <taxon>Ecdysozoa</taxon>
        <taxon>Arthropoda</taxon>
        <taxon>Crustacea</taxon>
        <taxon>Oligostraca</taxon>
        <taxon>Ostracoda</taxon>
        <taxon>Podocopa</taxon>
        <taxon>Podocopida</taxon>
        <taxon>Darwinulocopina</taxon>
        <taxon>Darwinuloidea</taxon>
        <taxon>Darwinulidae</taxon>
        <taxon>Darwinula</taxon>
    </lineage>
</organism>
<dbReference type="PANTHER" id="PTHR24252:SF7">
    <property type="entry name" value="HYALIN"/>
    <property type="match status" value="1"/>
</dbReference>
<feature type="region of interest" description="Disordered" evidence="3">
    <location>
        <begin position="372"/>
        <end position="412"/>
    </location>
</feature>
<dbReference type="SMART" id="SM00020">
    <property type="entry name" value="Tryp_SPc"/>
    <property type="match status" value="1"/>
</dbReference>
<sequence length="491" mass="54120">MIHRNASEGADERSNTQCIKEGKYAVGSITEHRCDDHYVLRGSRFRTCAESGKWTGNVPFCERAPPIMKDCYCGLTPRPAVGTGNETEKEVLAEGETVPGSWPWTAALKTRDGEFVCGGPSSTVTPEDPDSFYVSLGDHDRLRPEAGQLDVKIGQIVIHPAFDIDTHRYDLAVVLLDDPAPFLNYPNIRPICLPKADEHFDETIREGVVVGWGLPQRGGLKVGPLPRKERMTIVHIFPPEICSKVIGSLYDEETMICASSREGRVCNVSSPGAFWLGSFLPRMSSVDRNEGPNSSGRRRSGAGNDNQIHSTSTGRANEGAGTCGRKRRSVLEIPGVYFGRSDVVGERELRSENPVWIRPSFGWLGSFLPRMSSVDRNEGPNSSGRRRSGAGNDNQIHSTSTGRANGGLSTCGRKGRRVLEIPSFYFGRSDVVGERELRSENPVWIRPSFGRASREEGGRDGGKEGGWERDDPQSSTDHLIFRDSHFSLKTW</sequence>
<dbReference type="SMART" id="SM00032">
    <property type="entry name" value="CCP"/>
    <property type="match status" value="1"/>
</dbReference>
<gene>
    <name evidence="6" type="ORF">DSTB1V02_LOCUS4683</name>
</gene>